<name>A0A5M3MAF1_CONPW</name>
<dbReference type="OMA" id="RPSWHPY"/>
<evidence type="ECO:0000313" key="3">
    <source>
        <dbReference type="Proteomes" id="UP000053558"/>
    </source>
</evidence>
<dbReference type="AlphaFoldDB" id="A0A5M3MAF1"/>
<dbReference type="Proteomes" id="UP000053558">
    <property type="component" value="Unassembled WGS sequence"/>
</dbReference>
<reference evidence="3" key="1">
    <citation type="journal article" date="2012" name="Science">
        <title>The Paleozoic origin of enzymatic lignin decomposition reconstructed from 31 fungal genomes.</title>
        <authorList>
            <person name="Floudas D."/>
            <person name="Binder M."/>
            <person name="Riley R."/>
            <person name="Barry K."/>
            <person name="Blanchette R.A."/>
            <person name="Henrissat B."/>
            <person name="Martinez A.T."/>
            <person name="Otillar R."/>
            <person name="Spatafora J.W."/>
            <person name="Yadav J.S."/>
            <person name="Aerts A."/>
            <person name="Benoit I."/>
            <person name="Boyd A."/>
            <person name="Carlson A."/>
            <person name="Copeland A."/>
            <person name="Coutinho P.M."/>
            <person name="de Vries R.P."/>
            <person name="Ferreira P."/>
            <person name="Findley K."/>
            <person name="Foster B."/>
            <person name="Gaskell J."/>
            <person name="Glotzer D."/>
            <person name="Gorecki P."/>
            <person name="Heitman J."/>
            <person name="Hesse C."/>
            <person name="Hori C."/>
            <person name="Igarashi K."/>
            <person name="Jurgens J.A."/>
            <person name="Kallen N."/>
            <person name="Kersten P."/>
            <person name="Kohler A."/>
            <person name="Kuees U."/>
            <person name="Kumar T.K.A."/>
            <person name="Kuo A."/>
            <person name="LaButti K."/>
            <person name="Larrondo L.F."/>
            <person name="Lindquist E."/>
            <person name="Ling A."/>
            <person name="Lombard V."/>
            <person name="Lucas S."/>
            <person name="Lundell T."/>
            <person name="Martin R."/>
            <person name="McLaughlin D.J."/>
            <person name="Morgenstern I."/>
            <person name="Morin E."/>
            <person name="Murat C."/>
            <person name="Nagy L.G."/>
            <person name="Nolan M."/>
            <person name="Ohm R.A."/>
            <person name="Patyshakuliyeva A."/>
            <person name="Rokas A."/>
            <person name="Ruiz-Duenas F.J."/>
            <person name="Sabat G."/>
            <person name="Salamov A."/>
            <person name="Samejima M."/>
            <person name="Schmutz J."/>
            <person name="Slot J.C."/>
            <person name="St John F."/>
            <person name="Stenlid J."/>
            <person name="Sun H."/>
            <person name="Sun S."/>
            <person name="Syed K."/>
            <person name="Tsang A."/>
            <person name="Wiebenga A."/>
            <person name="Young D."/>
            <person name="Pisabarro A."/>
            <person name="Eastwood D.C."/>
            <person name="Martin F."/>
            <person name="Cullen D."/>
            <person name="Grigoriev I.V."/>
            <person name="Hibbett D.S."/>
        </authorList>
    </citation>
    <scope>NUCLEOTIDE SEQUENCE [LARGE SCALE GENOMIC DNA]</scope>
    <source>
        <strain evidence="3">RWD-64-598 SS2</strain>
    </source>
</reference>
<evidence type="ECO:0000256" key="1">
    <source>
        <dbReference type="SAM" id="MobiDB-lite"/>
    </source>
</evidence>
<accession>A0A5M3MAF1</accession>
<proteinExistence type="predicted"/>
<sequence length="392" mass="41370">MSLTLTSIPEELLARILALAVTAQPTLTPRPAWSTPPNHTPGAPVRTRLAPLLVNRAFLRIASPAFYRTVLLRTPQHASDAARALQAHPELLPAVRAIITGGVWTEAGALLSLCPRVDTLDICLDAGVVLRTGPANTSAPQRAEQTSEDDEDEDAKAFCDVIEGLDLRSVIIRKASSAYLTHAKPKYVLSRLARAVLCWKNLERADLCLKLSGDAPSRALGDALAHAPRLHTLRAQLPALWNDVVLRASDAPALERVVLYTAPAGGHLAPADGAVLATGMYISEARKHARLGALIKAGTSMIRTRAHTLDMSGMATSLPSLDAFAASVASSSSRSLGSSSSLPSLEELSGLGKGRPTLSLTPPAGAPVWGEHGLRSPATEPSMSPIAEDAWL</sequence>
<dbReference type="EMBL" id="JH711588">
    <property type="protein sequence ID" value="EIW75605.1"/>
    <property type="molecule type" value="Genomic_DNA"/>
</dbReference>
<dbReference type="OrthoDB" id="2786563at2759"/>
<dbReference type="KEGG" id="cput:CONPUDRAFT_169396"/>
<feature type="region of interest" description="Disordered" evidence="1">
    <location>
        <begin position="333"/>
        <end position="392"/>
    </location>
</feature>
<keyword evidence="3" id="KW-1185">Reference proteome</keyword>
<gene>
    <name evidence="2" type="ORF">CONPUDRAFT_169396</name>
</gene>
<dbReference type="GeneID" id="19206214"/>
<dbReference type="RefSeq" id="XP_007774307.1">
    <property type="nucleotide sequence ID" value="XM_007776117.1"/>
</dbReference>
<feature type="compositionally biased region" description="Low complexity" evidence="1">
    <location>
        <begin position="333"/>
        <end position="350"/>
    </location>
</feature>
<organism evidence="2 3">
    <name type="scientific">Coniophora puteana (strain RWD-64-598)</name>
    <name type="common">Brown rot fungus</name>
    <dbReference type="NCBI Taxonomy" id="741705"/>
    <lineage>
        <taxon>Eukaryota</taxon>
        <taxon>Fungi</taxon>
        <taxon>Dikarya</taxon>
        <taxon>Basidiomycota</taxon>
        <taxon>Agaricomycotina</taxon>
        <taxon>Agaricomycetes</taxon>
        <taxon>Agaricomycetidae</taxon>
        <taxon>Boletales</taxon>
        <taxon>Coniophorineae</taxon>
        <taxon>Coniophoraceae</taxon>
        <taxon>Coniophora</taxon>
    </lineage>
</organism>
<feature type="compositionally biased region" description="Polar residues" evidence="1">
    <location>
        <begin position="134"/>
        <end position="144"/>
    </location>
</feature>
<protein>
    <submittedName>
        <fullName evidence="2">Uncharacterized protein</fullName>
    </submittedName>
</protein>
<evidence type="ECO:0000313" key="2">
    <source>
        <dbReference type="EMBL" id="EIW75605.1"/>
    </source>
</evidence>
<comment type="caution">
    <text evidence="2">The sequence shown here is derived from an EMBL/GenBank/DDBJ whole genome shotgun (WGS) entry which is preliminary data.</text>
</comment>
<feature type="region of interest" description="Disordered" evidence="1">
    <location>
        <begin position="134"/>
        <end position="153"/>
    </location>
</feature>